<organism evidence="1 2">
    <name type="scientific">Rhododendron molle</name>
    <name type="common">Chinese azalea</name>
    <name type="synonym">Azalea mollis</name>
    <dbReference type="NCBI Taxonomy" id="49168"/>
    <lineage>
        <taxon>Eukaryota</taxon>
        <taxon>Viridiplantae</taxon>
        <taxon>Streptophyta</taxon>
        <taxon>Embryophyta</taxon>
        <taxon>Tracheophyta</taxon>
        <taxon>Spermatophyta</taxon>
        <taxon>Magnoliopsida</taxon>
        <taxon>eudicotyledons</taxon>
        <taxon>Gunneridae</taxon>
        <taxon>Pentapetalae</taxon>
        <taxon>asterids</taxon>
        <taxon>Ericales</taxon>
        <taxon>Ericaceae</taxon>
        <taxon>Ericoideae</taxon>
        <taxon>Rhodoreae</taxon>
        <taxon>Rhododendron</taxon>
    </lineage>
</organism>
<evidence type="ECO:0000313" key="2">
    <source>
        <dbReference type="Proteomes" id="UP001062846"/>
    </source>
</evidence>
<protein>
    <submittedName>
        <fullName evidence="1">Uncharacterized protein</fullName>
    </submittedName>
</protein>
<proteinExistence type="predicted"/>
<name>A0ACC0MBW9_RHOML</name>
<dbReference type="Proteomes" id="UP001062846">
    <property type="component" value="Chromosome 9"/>
</dbReference>
<gene>
    <name evidence="1" type="ORF">RHMOL_Rhmol09G0059400</name>
</gene>
<comment type="caution">
    <text evidence="1">The sequence shown here is derived from an EMBL/GenBank/DDBJ whole genome shotgun (WGS) entry which is preliminary data.</text>
</comment>
<evidence type="ECO:0000313" key="1">
    <source>
        <dbReference type="EMBL" id="KAI8537893.1"/>
    </source>
</evidence>
<reference evidence="1" key="1">
    <citation type="submission" date="2022-02" db="EMBL/GenBank/DDBJ databases">
        <title>Plant Genome Project.</title>
        <authorList>
            <person name="Zhang R.-G."/>
        </authorList>
    </citation>
    <scope>NUCLEOTIDE SEQUENCE</scope>
    <source>
        <strain evidence="1">AT1</strain>
    </source>
</reference>
<dbReference type="EMBL" id="CM046396">
    <property type="protein sequence ID" value="KAI8537893.1"/>
    <property type="molecule type" value="Genomic_DNA"/>
</dbReference>
<accession>A0ACC0MBW9</accession>
<sequence length="61" mass="7321">MNFPVVIFESDCKNLINFMDKMMKVPWETDAIAEDFKVWATSRRWTFVWCDRERETKGLTG</sequence>
<keyword evidence="2" id="KW-1185">Reference proteome</keyword>